<gene>
    <name evidence="2" type="ORF">Daura_16845</name>
</gene>
<protein>
    <submittedName>
        <fullName evidence="2">Beta-lactamase family protein</fullName>
    </submittedName>
</protein>
<dbReference type="PANTHER" id="PTHR43283">
    <property type="entry name" value="BETA-LACTAMASE-RELATED"/>
    <property type="match status" value="1"/>
</dbReference>
<evidence type="ECO:0000259" key="1">
    <source>
        <dbReference type="Pfam" id="PF00144"/>
    </source>
</evidence>
<keyword evidence="3" id="KW-1185">Reference proteome</keyword>
<organism evidence="2 3">
    <name type="scientific">Dactylosporangium aurantiacum</name>
    <dbReference type="NCBI Taxonomy" id="35754"/>
    <lineage>
        <taxon>Bacteria</taxon>
        <taxon>Bacillati</taxon>
        <taxon>Actinomycetota</taxon>
        <taxon>Actinomycetes</taxon>
        <taxon>Micromonosporales</taxon>
        <taxon>Micromonosporaceae</taxon>
        <taxon>Dactylosporangium</taxon>
    </lineage>
</organism>
<name>A0A9Q9IUD5_9ACTN</name>
<evidence type="ECO:0000313" key="3">
    <source>
        <dbReference type="Proteomes" id="UP001058003"/>
    </source>
</evidence>
<accession>A0A9Q9IUD5</accession>
<dbReference type="EMBL" id="CP073767">
    <property type="protein sequence ID" value="UWZ59595.1"/>
    <property type="molecule type" value="Genomic_DNA"/>
</dbReference>
<proteinExistence type="predicted"/>
<dbReference type="KEGG" id="daur:Daura_16845"/>
<dbReference type="PANTHER" id="PTHR43283:SF7">
    <property type="entry name" value="BETA-LACTAMASE-RELATED DOMAIN-CONTAINING PROTEIN"/>
    <property type="match status" value="1"/>
</dbReference>
<dbReference type="InterPro" id="IPR001466">
    <property type="entry name" value="Beta-lactam-related"/>
</dbReference>
<reference evidence="2" key="1">
    <citation type="submission" date="2021-04" db="EMBL/GenBank/DDBJ databases">
        <title>Dactylosporangium aurantiacum NRRL B-8018 full assembly.</title>
        <authorList>
            <person name="Hartkoorn R.C."/>
            <person name="Beaudoing E."/>
            <person name="Hot D."/>
        </authorList>
    </citation>
    <scope>NUCLEOTIDE SEQUENCE</scope>
    <source>
        <strain evidence="2">NRRL B-8018</strain>
    </source>
</reference>
<dbReference type="Proteomes" id="UP001058003">
    <property type="component" value="Chromosome"/>
</dbReference>
<dbReference type="InterPro" id="IPR050789">
    <property type="entry name" value="Diverse_Enzym_Activities"/>
</dbReference>
<dbReference type="InterPro" id="IPR012338">
    <property type="entry name" value="Beta-lactam/transpept-like"/>
</dbReference>
<dbReference type="Gene3D" id="3.40.710.10">
    <property type="entry name" value="DD-peptidase/beta-lactamase superfamily"/>
    <property type="match status" value="1"/>
</dbReference>
<dbReference type="AlphaFoldDB" id="A0A9Q9IUD5"/>
<sequence length="378" mass="41759">MVAATVLNGRVGRRVVGGGLRRRAGGHARWWCRCRGSSRRLRRGRRPGGAAREFGDVVTVGADQHDLRIAVGGLYDAAVGDDLLDDFIRADRERGLGIYGVHLHREGQEPVERRVRSDDRVNLYSVAKTFTSVALGLAEAEGRLTVEDRLLDHFPELRPLAAPGVEDVTLRHLLTMTSGTSHEWFADQRVDAADLLHEIVAAPLAAAPGTRFAYTDSGPYAIGRVIARTTGADLRAYLLPRLFAPLDLHNPAWHTCPLGYPFAASDLFLRTHELARFARLLLQDGVWQDRRLLPAAYLRRMTADPADTSAITEGERFTYGYGLGVWLDRSGMYRMDGRYGQYAVICPDARAAVTVTAHSECEVDLLEAIHTLVVDRLG</sequence>
<dbReference type="Pfam" id="PF00144">
    <property type="entry name" value="Beta-lactamase"/>
    <property type="match status" value="1"/>
</dbReference>
<dbReference type="OrthoDB" id="9773047at2"/>
<evidence type="ECO:0000313" key="2">
    <source>
        <dbReference type="EMBL" id="UWZ59595.1"/>
    </source>
</evidence>
<feature type="domain" description="Beta-lactamase-related" evidence="1">
    <location>
        <begin position="112"/>
        <end position="359"/>
    </location>
</feature>
<dbReference type="SUPFAM" id="SSF56601">
    <property type="entry name" value="beta-lactamase/transpeptidase-like"/>
    <property type="match status" value="1"/>
</dbReference>